<gene>
    <name evidence="2" type="ORF">LS41612_02805</name>
    <name evidence="3" type="ORF">NCTC10338_04231</name>
</gene>
<dbReference type="AlphaFoldDB" id="A0A2S0JW13"/>
<evidence type="ECO:0000313" key="3">
    <source>
        <dbReference type="EMBL" id="SUV19232.1"/>
    </source>
</evidence>
<protein>
    <submittedName>
        <fullName evidence="2">Uncharacterized protein</fullName>
    </submittedName>
</protein>
<reference evidence="3 5" key="2">
    <citation type="submission" date="2018-06" db="EMBL/GenBank/DDBJ databases">
        <authorList>
            <consortium name="Pathogen Informatics"/>
            <person name="Doyle S."/>
        </authorList>
    </citation>
    <scope>NUCLEOTIDE SEQUENCE [LARGE SCALE GENOMIC DNA]</scope>
    <source>
        <strain evidence="3 5">NCTC10338</strain>
    </source>
</reference>
<evidence type="ECO:0000313" key="2">
    <source>
        <dbReference type="EMBL" id="AVK95286.1"/>
    </source>
</evidence>
<feature type="transmembrane region" description="Helical" evidence="1">
    <location>
        <begin position="43"/>
        <end position="63"/>
    </location>
</feature>
<organism evidence="2 4">
    <name type="scientific">Lysinibacillus sphaericus</name>
    <name type="common">Bacillus sphaericus</name>
    <dbReference type="NCBI Taxonomy" id="1421"/>
    <lineage>
        <taxon>Bacteria</taxon>
        <taxon>Bacillati</taxon>
        <taxon>Bacillota</taxon>
        <taxon>Bacilli</taxon>
        <taxon>Bacillales</taxon>
        <taxon>Bacillaceae</taxon>
        <taxon>Lysinibacillus</taxon>
    </lineage>
</organism>
<evidence type="ECO:0000313" key="5">
    <source>
        <dbReference type="Proteomes" id="UP000255295"/>
    </source>
</evidence>
<dbReference type="EMBL" id="UFSZ01000001">
    <property type="protein sequence ID" value="SUV19232.1"/>
    <property type="molecule type" value="Genomic_DNA"/>
</dbReference>
<accession>A0A2S0JW13</accession>
<dbReference type="Proteomes" id="UP000255295">
    <property type="component" value="Unassembled WGS sequence"/>
</dbReference>
<dbReference type="RefSeq" id="WP_024363945.1">
    <property type="nucleotide sequence ID" value="NZ_BJNS01000039.1"/>
</dbReference>
<evidence type="ECO:0000313" key="4">
    <source>
        <dbReference type="Proteomes" id="UP000238825"/>
    </source>
</evidence>
<keyword evidence="1" id="KW-1133">Transmembrane helix</keyword>
<keyword evidence="1" id="KW-0812">Transmembrane</keyword>
<keyword evidence="1" id="KW-0472">Membrane</keyword>
<dbReference type="GeneID" id="48275112"/>
<evidence type="ECO:0000256" key="1">
    <source>
        <dbReference type="SAM" id="Phobius"/>
    </source>
</evidence>
<reference evidence="2 4" key="1">
    <citation type="submission" date="2017-03" db="EMBL/GenBank/DDBJ databases">
        <title>The whole genome sequencing and assembly of Lysinibacillus sphaericus DSM 28T strain.</title>
        <authorList>
            <person name="Lee Y.-J."/>
            <person name="Yi H."/>
            <person name="Bahn Y.-S."/>
            <person name="Kim J.F."/>
            <person name="Lee D.-W."/>
        </authorList>
    </citation>
    <scope>NUCLEOTIDE SEQUENCE [LARGE SCALE GENOMIC DNA]</scope>
    <source>
        <strain evidence="2 4">DSM 28</strain>
    </source>
</reference>
<dbReference type="Proteomes" id="UP000238825">
    <property type="component" value="Chromosome"/>
</dbReference>
<feature type="transmembrane region" description="Helical" evidence="1">
    <location>
        <begin position="113"/>
        <end position="132"/>
    </location>
</feature>
<name>A0A2S0JW13_LYSSH</name>
<sequence>MEDRELFDTLKNRPDIEPEQAFSSSLRRELENNPKLKTKKLTVAPLLTIPMTIAIFVFLWMITTGQTLEIRSAASPIISQEKTMVFTGGLFVLLSLVLFIIFVFSKGYTKGKLVFITFALSLCVWVGNLVYANW</sequence>
<dbReference type="EMBL" id="CP019980">
    <property type="protein sequence ID" value="AVK95286.1"/>
    <property type="molecule type" value="Genomic_DNA"/>
</dbReference>
<feature type="transmembrane region" description="Helical" evidence="1">
    <location>
        <begin position="83"/>
        <end position="104"/>
    </location>
</feature>
<proteinExistence type="predicted"/>